<dbReference type="InterPro" id="IPR009081">
    <property type="entry name" value="PP-bd_ACP"/>
</dbReference>
<sequence length="71" mass="7902">MEEKVIQIASDVFNCQIKSDSKIGNPEEWDSLGQLNLFMAIESELGIKCSADEIIENNSISSIVKLLESKK</sequence>
<dbReference type="OrthoDB" id="9811033at2"/>
<proteinExistence type="predicted"/>
<organism evidence="2 3">
    <name type="scientific">Halarcobacter mediterraneus</name>
    <dbReference type="NCBI Taxonomy" id="2023153"/>
    <lineage>
        <taxon>Bacteria</taxon>
        <taxon>Pseudomonadati</taxon>
        <taxon>Campylobacterota</taxon>
        <taxon>Epsilonproteobacteria</taxon>
        <taxon>Campylobacterales</taxon>
        <taxon>Arcobacteraceae</taxon>
        <taxon>Halarcobacter</taxon>
    </lineage>
</organism>
<dbReference type="AlphaFoldDB" id="A0A4Q1AX00"/>
<evidence type="ECO:0000313" key="3">
    <source>
        <dbReference type="Proteomes" id="UP000289718"/>
    </source>
</evidence>
<feature type="domain" description="Carrier" evidence="1">
    <location>
        <begin position="1"/>
        <end position="71"/>
    </location>
</feature>
<dbReference type="Gene3D" id="1.10.1200.10">
    <property type="entry name" value="ACP-like"/>
    <property type="match status" value="1"/>
</dbReference>
<dbReference type="Pfam" id="PF00550">
    <property type="entry name" value="PP-binding"/>
    <property type="match status" value="1"/>
</dbReference>
<dbReference type="RefSeq" id="WP_129061435.1">
    <property type="nucleotide sequence ID" value="NZ_NXIE01000002.1"/>
</dbReference>
<comment type="caution">
    <text evidence="2">The sequence shown here is derived from an EMBL/GenBank/DDBJ whole genome shotgun (WGS) entry which is preliminary data.</text>
</comment>
<dbReference type="EMBL" id="NXIE01000002">
    <property type="protein sequence ID" value="RXK13611.1"/>
    <property type="molecule type" value="Genomic_DNA"/>
</dbReference>
<dbReference type="PROSITE" id="PS50075">
    <property type="entry name" value="CARRIER"/>
    <property type="match status" value="1"/>
</dbReference>
<dbReference type="InterPro" id="IPR036736">
    <property type="entry name" value="ACP-like_sf"/>
</dbReference>
<dbReference type="SUPFAM" id="SSF47336">
    <property type="entry name" value="ACP-like"/>
    <property type="match status" value="1"/>
</dbReference>
<gene>
    <name evidence="2" type="ORF">CP965_07385</name>
</gene>
<accession>A0A4Q1AX00</accession>
<protein>
    <submittedName>
        <fullName evidence="2">Acyl carrier protein</fullName>
    </submittedName>
</protein>
<dbReference type="Proteomes" id="UP000289718">
    <property type="component" value="Unassembled WGS sequence"/>
</dbReference>
<evidence type="ECO:0000313" key="2">
    <source>
        <dbReference type="EMBL" id="RXK13611.1"/>
    </source>
</evidence>
<name>A0A4Q1AX00_9BACT</name>
<keyword evidence="3" id="KW-1185">Reference proteome</keyword>
<reference evidence="2 3" key="1">
    <citation type="submission" date="2017-09" db="EMBL/GenBank/DDBJ databases">
        <title>Genomics of the genus Arcobacter.</title>
        <authorList>
            <person name="Perez-Cataluna A."/>
            <person name="Figueras M.J."/>
            <person name="Salas-Masso N."/>
        </authorList>
    </citation>
    <scope>NUCLEOTIDE SEQUENCE [LARGE SCALE GENOMIC DNA]</scope>
    <source>
        <strain evidence="2 3">F156-34</strain>
    </source>
</reference>
<evidence type="ECO:0000259" key="1">
    <source>
        <dbReference type="PROSITE" id="PS50075"/>
    </source>
</evidence>